<dbReference type="Proteomes" id="UP000473470">
    <property type="component" value="Unassembled WGS sequence"/>
</dbReference>
<dbReference type="EMBL" id="VZOK01000026">
    <property type="protein sequence ID" value="KAB0636625.1"/>
    <property type="molecule type" value="Genomic_DNA"/>
</dbReference>
<dbReference type="AlphaFoldDB" id="A0A3P0GUB3"/>
<organism evidence="1 4">
    <name type="scientific">Burkholderia stagnalis</name>
    <dbReference type="NCBI Taxonomy" id="1503054"/>
    <lineage>
        <taxon>Bacteria</taxon>
        <taxon>Pseudomonadati</taxon>
        <taxon>Pseudomonadota</taxon>
        <taxon>Betaproteobacteria</taxon>
        <taxon>Burkholderiales</taxon>
        <taxon>Burkholderiaceae</taxon>
        <taxon>Burkholderia</taxon>
        <taxon>Burkholderia cepacia complex</taxon>
    </lineage>
</organism>
<evidence type="ECO:0000313" key="4">
    <source>
        <dbReference type="Proteomes" id="UP000473470"/>
    </source>
</evidence>
<dbReference type="Proteomes" id="UP000281098">
    <property type="component" value="Unassembled WGS sequence"/>
</dbReference>
<reference evidence="1 4" key="2">
    <citation type="submission" date="2019-09" db="EMBL/GenBank/DDBJ databases">
        <title>Draft genome sequences of 48 bacterial type strains from the CCUG.</title>
        <authorList>
            <person name="Tunovic T."/>
            <person name="Pineiro-Iglesias B."/>
            <person name="Unosson C."/>
            <person name="Inganas E."/>
            <person name="Ohlen M."/>
            <person name="Cardew S."/>
            <person name="Jensie-Markopoulos S."/>
            <person name="Salva-Serra F."/>
            <person name="Jaen-Luchoro D."/>
            <person name="Karlsson R."/>
            <person name="Svensson-Stadler L."/>
            <person name="Chun J."/>
            <person name="Moore E."/>
        </authorList>
    </citation>
    <scope>NUCLEOTIDE SEQUENCE [LARGE SCALE GENOMIC DNA]</scope>
    <source>
        <strain evidence="1 4">CCUG 65686</strain>
    </source>
</reference>
<reference evidence="2 3" key="1">
    <citation type="submission" date="2018-08" db="EMBL/GenBank/DDBJ databases">
        <title>Comparative analysis of Burkholderia isolates from Puerto Rico.</title>
        <authorList>
            <person name="Hall C."/>
            <person name="Sahl J."/>
            <person name="Wagner D."/>
        </authorList>
    </citation>
    <scope>NUCLEOTIDE SEQUENCE [LARGE SCALE GENOMIC DNA]</scope>
    <source>
        <strain evidence="2 3">Bp8966</strain>
    </source>
</reference>
<name>A0A3P0GUB3_9BURK</name>
<evidence type="ECO:0000313" key="2">
    <source>
        <dbReference type="EMBL" id="RQY97674.1"/>
    </source>
</evidence>
<dbReference type="EMBL" id="QTPM01000004">
    <property type="protein sequence ID" value="RQY97674.1"/>
    <property type="molecule type" value="Genomic_DNA"/>
</dbReference>
<accession>A0A3P0GUB3</accession>
<evidence type="ECO:0000313" key="3">
    <source>
        <dbReference type="Proteomes" id="UP000281098"/>
    </source>
</evidence>
<comment type="caution">
    <text evidence="1">The sequence shown here is derived from an EMBL/GenBank/DDBJ whole genome shotgun (WGS) entry which is preliminary data.</text>
</comment>
<evidence type="ECO:0000313" key="1">
    <source>
        <dbReference type="EMBL" id="KAB0636625.1"/>
    </source>
</evidence>
<keyword evidence="3" id="KW-1185">Reference proteome</keyword>
<sequence length="63" mass="7096">MKISASDSWKLQAILRKCTLHVNKNTENSAKSDIWGNFYRFRMSFGVLRKTFIGSGSSTPVAI</sequence>
<protein>
    <submittedName>
        <fullName evidence="1">Uncharacterized protein</fullName>
    </submittedName>
</protein>
<gene>
    <name evidence="2" type="ORF">DF017_04350</name>
    <name evidence="1" type="ORF">F7R25_18605</name>
</gene>
<proteinExistence type="predicted"/>